<evidence type="ECO:0000313" key="2">
    <source>
        <dbReference type="Proteomes" id="UP000694399"/>
    </source>
</evidence>
<reference evidence="1" key="2">
    <citation type="submission" date="2025-08" db="UniProtKB">
        <authorList>
            <consortium name="Ensembl"/>
        </authorList>
    </citation>
    <scope>IDENTIFICATION</scope>
</reference>
<accession>A0A8C8WHF5</accession>
<name>A0A8C8WHF5_PANLE</name>
<reference evidence="1" key="1">
    <citation type="journal article" date="2019" name="bioRxiv">
        <title>Long live the king: chromosome-level assembly of the lion (Panthera leo) using linked-read, Hi-C, and long read data.</title>
        <authorList>
            <person name="Armstrong E.E."/>
            <person name="Taylor R.W."/>
            <person name="Miller D.E."/>
            <person name="Kaelin C."/>
            <person name="Barsh G."/>
            <person name="Hadly E.A."/>
            <person name="Petrov D."/>
        </authorList>
    </citation>
    <scope>NUCLEOTIDE SEQUENCE [LARGE SCALE GENOMIC DNA]</scope>
</reference>
<organism evidence="1 2">
    <name type="scientific">Panthera leo</name>
    <name type="common">Lion</name>
    <dbReference type="NCBI Taxonomy" id="9689"/>
    <lineage>
        <taxon>Eukaryota</taxon>
        <taxon>Metazoa</taxon>
        <taxon>Chordata</taxon>
        <taxon>Craniata</taxon>
        <taxon>Vertebrata</taxon>
        <taxon>Euteleostomi</taxon>
        <taxon>Mammalia</taxon>
        <taxon>Eutheria</taxon>
        <taxon>Laurasiatheria</taxon>
        <taxon>Carnivora</taxon>
        <taxon>Feliformia</taxon>
        <taxon>Felidae</taxon>
        <taxon>Pantherinae</taxon>
        <taxon>Panthera</taxon>
    </lineage>
</organism>
<dbReference type="AlphaFoldDB" id="A0A8C8WHF5"/>
<dbReference type="GeneTree" id="ENSGT01140000282801"/>
<reference evidence="1" key="3">
    <citation type="submission" date="2025-09" db="UniProtKB">
        <authorList>
            <consortium name="Ensembl"/>
        </authorList>
    </citation>
    <scope>IDENTIFICATION</scope>
</reference>
<keyword evidence="2" id="KW-1185">Reference proteome</keyword>
<dbReference type="OMA" id="WIRANVI"/>
<sequence>VQTFFCPLLSFPLTGRPPQAGPLLRPASLVPHGAGPRAPVVFVWCAHPIAKCSREASPPSALRELCYRQENTTAANWIRANVIPNCHVHTMCSAHFSVYESQVL</sequence>
<dbReference type="Ensembl" id="ENSPLOT00000004029.1">
    <property type="protein sequence ID" value="ENSPLOP00000003659.1"/>
    <property type="gene ID" value="ENSPLOG00000002650.1"/>
</dbReference>
<evidence type="ECO:0000313" key="1">
    <source>
        <dbReference type="Ensembl" id="ENSPLOP00000003659.1"/>
    </source>
</evidence>
<proteinExistence type="predicted"/>
<dbReference type="Proteomes" id="UP000694399">
    <property type="component" value="Chromosome C1"/>
</dbReference>
<protein>
    <submittedName>
        <fullName evidence="1">Uncharacterized protein</fullName>
    </submittedName>
</protein>